<dbReference type="EMBL" id="KV878209">
    <property type="protein sequence ID" value="OJJ41878.1"/>
    <property type="molecule type" value="Genomic_DNA"/>
</dbReference>
<keyword evidence="1" id="KW-0732">Signal</keyword>
<proteinExistence type="predicted"/>
<organism evidence="2 3">
    <name type="scientific">Aspergillus wentii DTO 134E9</name>
    <dbReference type="NCBI Taxonomy" id="1073089"/>
    <lineage>
        <taxon>Eukaryota</taxon>
        <taxon>Fungi</taxon>
        <taxon>Dikarya</taxon>
        <taxon>Ascomycota</taxon>
        <taxon>Pezizomycotina</taxon>
        <taxon>Eurotiomycetes</taxon>
        <taxon>Eurotiomycetidae</taxon>
        <taxon>Eurotiales</taxon>
        <taxon>Aspergillaceae</taxon>
        <taxon>Aspergillus</taxon>
        <taxon>Aspergillus subgen. Cremei</taxon>
    </lineage>
</organism>
<dbReference type="RefSeq" id="XP_040695554.1">
    <property type="nucleotide sequence ID" value="XM_040833205.1"/>
</dbReference>
<feature type="signal peptide" evidence="1">
    <location>
        <begin position="1"/>
        <end position="23"/>
    </location>
</feature>
<evidence type="ECO:0000313" key="3">
    <source>
        <dbReference type="Proteomes" id="UP000184383"/>
    </source>
</evidence>
<name>A0A1L9S3Y0_ASPWE</name>
<dbReference type="VEuPathDB" id="FungiDB:ASPWEDRAFT_289467"/>
<protein>
    <recommendedName>
        <fullName evidence="4">Secreted protein</fullName>
    </recommendedName>
</protein>
<reference evidence="3" key="1">
    <citation type="journal article" date="2017" name="Genome Biol.">
        <title>Comparative genomics reveals high biological diversity and specific adaptations in the industrially and medically important fungal genus Aspergillus.</title>
        <authorList>
            <person name="de Vries R.P."/>
            <person name="Riley R."/>
            <person name="Wiebenga A."/>
            <person name="Aguilar-Osorio G."/>
            <person name="Amillis S."/>
            <person name="Uchima C.A."/>
            <person name="Anderluh G."/>
            <person name="Asadollahi M."/>
            <person name="Askin M."/>
            <person name="Barry K."/>
            <person name="Battaglia E."/>
            <person name="Bayram O."/>
            <person name="Benocci T."/>
            <person name="Braus-Stromeyer S.A."/>
            <person name="Caldana C."/>
            <person name="Canovas D."/>
            <person name="Cerqueira G.C."/>
            <person name="Chen F."/>
            <person name="Chen W."/>
            <person name="Choi C."/>
            <person name="Clum A."/>
            <person name="Dos Santos R.A."/>
            <person name="Damasio A.R."/>
            <person name="Diallinas G."/>
            <person name="Emri T."/>
            <person name="Fekete E."/>
            <person name="Flipphi M."/>
            <person name="Freyberg S."/>
            <person name="Gallo A."/>
            <person name="Gournas C."/>
            <person name="Habgood R."/>
            <person name="Hainaut M."/>
            <person name="Harispe M.L."/>
            <person name="Henrissat B."/>
            <person name="Hilden K.S."/>
            <person name="Hope R."/>
            <person name="Hossain A."/>
            <person name="Karabika E."/>
            <person name="Karaffa L."/>
            <person name="Karanyi Z."/>
            <person name="Krasevec N."/>
            <person name="Kuo A."/>
            <person name="Kusch H."/>
            <person name="LaButti K."/>
            <person name="Lagendijk E.L."/>
            <person name="Lapidus A."/>
            <person name="Levasseur A."/>
            <person name="Lindquist E."/>
            <person name="Lipzen A."/>
            <person name="Logrieco A.F."/>
            <person name="MacCabe A."/>
            <person name="Maekelae M.R."/>
            <person name="Malavazi I."/>
            <person name="Melin P."/>
            <person name="Meyer V."/>
            <person name="Mielnichuk N."/>
            <person name="Miskei M."/>
            <person name="Molnar A.P."/>
            <person name="Mule G."/>
            <person name="Ngan C.Y."/>
            <person name="Orejas M."/>
            <person name="Orosz E."/>
            <person name="Ouedraogo J.P."/>
            <person name="Overkamp K.M."/>
            <person name="Park H.-S."/>
            <person name="Perrone G."/>
            <person name="Piumi F."/>
            <person name="Punt P.J."/>
            <person name="Ram A.F."/>
            <person name="Ramon A."/>
            <person name="Rauscher S."/>
            <person name="Record E."/>
            <person name="Riano-Pachon D.M."/>
            <person name="Robert V."/>
            <person name="Roehrig J."/>
            <person name="Ruller R."/>
            <person name="Salamov A."/>
            <person name="Salih N.S."/>
            <person name="Samson R.A."/>
            <person name="Sandor E."/>
            <person name="Sanguinetti M."/>
            <person name="Schuetze T."/>
            <person name="Sepcic K."/>
            <person name="Shelest E."/>
            <person name="Sherlock G."/>
            <person name="Sophianopoulou V."/>
            <person name="Squina F.M."/>
            <person name="Sun H."/>
            <person name="Susca A."/>
            <person name="Todd R.B."/>
            <person name="Tsang A."/>
            <person name="Unkles S.E."/>
            <person name="van de Wiele N."/>
            <person name="van Rossen-Uffink D."/>
            <person name="Oliveira J.V."/>
            <person name="Vesth T.C."/>
            <person name="Visser J."/>
            <person name="Yu J.-H."/>
            <person name="Zhou M."/>
            <person name="Andersen M.R."/>
            <person name="Archer D.B."/>
            <person name="Baker S.E."/>
            <person name="Benoit I."/>
            <person name="Brakhage A.A."/>
            <person name="Braus G.H."/>
            <person name="Fischer R."/>
            <person name="Frisvad J.C."/>
            <person name="Goldman G.H."/>
            <person name="Houbraken J."/>
            <person name="Oakley B."/>
            <person name="Pocsi I."/>
            <person name="Scazzocchio C."/>
            <person name="Seiboth B."/>
            <person name="vanKuyk P.A."/>
            <person name="Wortman J."/>
            <person name="Dyer P.S."/>
            <person name="Grigoriev I.V."/>
        </authorList>
    </citation>
    <scope>NUCLEOTIDE SEQUENCE [LARGE SCALE GENOMIC DNA]</scope>
    <source>
        <strain evidence="3">DTO 134E9</strain>
    </source>
</reference>
<dbReference type="GeneID" id="63749053"/>
<evidence type="ECO:0000313" key="2">
    <source>
        <dbReference type="EMBL" id="OJJ41878.1"/>
    </source>
</evidence>
<sequence>MNAINCQPLVLVTLSLLLSGALPFPSSTFSPSSFPQPPSSPSRSTIRFVLIISAFVHFYSPRLRSQPHPTPTHCDNWTEYELHRLLCLHPRASPRWPSLHPSLLHPIMIRGLKTKRRRRQRGRSKHGIIKAVTSILNHRSFSTPRCPSQLRL</sequence>
<dbReference type="Proteomes" id="UP000184383">
    <property type="component" value="Unassembled WGS sequence"/>
</dbReference>
<evidence type="ECO:0008006" key="4">
    <source>
        <dbReference type="Google" id="ProtNLM"/>
    </source>
</evidence>
<dbReference type="AlphaFoldDB" id="A0A1L9S3Y0"/>
<accession>A0A1L9S3Y0</accession>
<feature type="chain" id="PRO_5013222479" description="Secreted protein" evidence="1">
    <location>
        <begin position="24"/>
        <end position="152"/>
    </location>
</feature>
<gene>
    <name evidence="2" type="ORF">ASPWEDRAFT_289467</name>
</gene>
<keyword evidence="3" id="KW-1185">Reference proteome</keyword>
<evidence type="ECO:0000256" key="1">
    <source>
        <dbReference type="SAM" id="SignalP"/>
    </source>
</evidence>